<dbReference type="STRING" id="411471.SUBVAR_06138"/>
<sequence>MGVFFWYIRRPAREDGALYRTYLVGGIIPFRKEAAAMQTASEQQPDLLSTLVPLLGGTDNMAAVNRRGHRFSITLKDQSLADTDALAALPAVAQVSLHNGHLRLELTEEAYQTNQKENRLMASKYDGLARIIIQNVGGKSNIISLTHCITRLRFKLKDESKAQTEVLKETDGIVTVMQSGGQYQIVIGNHVNDVYEAVCEVGHLTGAGSVDEGGNPVQEAPADNAPKKFDPFGAFVGIITGVFTPALGVLCACGILKGLLSLFVALGVLDGAGSTYNILYSLGDAFFYFMPILLAYSAAKKFGLPEFEGMIIGAGLLYPYMVSSSTMDHSSLFMIPVTMPSSGDYSSSIIPIICAVAFAAWFEKLYKKFIPETIKMFTVPLITCTVTFALTLWIIGPIASAAADLLAMFFSWLAGISGVVYGFVIGGLWQILVMFGLHWALVPMMLNNLQTVGQDTILSAMLGTTFAQTGAVLAIWVKTKNAKTRSLCPPAFISAIAGVTEPAIYGLTLPKKKPFVVTCIVAAIAGAAMVATNTIAYSMGGLGVFAYTQFINLSTNEVGGMIVAIVISLIAVVLGFVGTFFTYSEEPAKK</sequence>
<keyword evidence="6" id="KW-0598">Phosphotransferase system</keyword>
<dbReference type="InterPro" id="IPR050558">
    <property type="entry name" value="PTS_Sugar-Specific_Components"/>
</dbReference>
<keyword evidence="9 12" id="KW-1133">Transmembrane helix</keyword>
<keyword evidence="2" id="KW-0813">Transport</keyword>
<evidence type="ECO:0000256" key="11">
    <source>
        <dbReference type="PROSITE-ProRule" id="PRU00421"/>
    </source>
</evidence>
<dbReference type="PANTHER" id="PTHR30175:SF1">
    <property type="entry name" value="PTS SYSTEM ARBUTIN-, CELLOBIOSE-, AND SALICIN-SPECIFIC EIIBC COMPONENT-RELATED"/>
    <property type="match status" value="1"/>
</dbReference>
<feature type="transmembrane region" description="Helical" evidence="12">
    <location>
        <begin position="345"/>
        <end position="362"/>
    </location>
</feature>
<comment type="caution">
    <text evidence="15">The sequence shown here is derived from an EMBL/GenBank/DDBJ whole genome shotgun (WGS) entry which is preliminary data.</text>
</comment>
<evidence type="ECO:0000256" key="1">
    <source>
        <dbReference type="ARBA" id="ARBA00004651"/>
    </source>
</evidence>
<dbReference type="Gene3D" id="3.30.1360.60">
    <property type="entry name" value="Glucose permease domain IIB"/>
    <property type="match status" value="2"/>
</dbReference>
<organism evidence="15 16">
    <name type="scientific">Subdoligranulum variabile DSM 15176</name>
    <dbReference type="NCBI Taxonomy" id="411471"/>
    <lineage>
        <taxon>Bacteria</taxon>
        <taxon>Bacillati</taxon>
        <taxon>Bacillota</taxon>
        <taxon>Clostridia</taxon>
        <taxon>Eubacteriales</taxon>
        <taxon>Oscillospiraceae</taxon>
        <taxon>Subdoligranulum</taxon>
    </lineage>
</organism>
<feature type="transmembrane region" description="Helical" evidence="12">
    <location>
        <begin position="234"/>
        <end position="266"/>
    </location>
</feature>
<evidence type="ECO:0000256" key="5">
    <source>
        <dbReference type="ARBA" id="ARBA00022679"/>
    </source>
</evidence>
<dbReference type="eggNOG" id="COG1264">
    <property type="taxonomic scope" value="Bacteria"/>
</dbReference>
<dbReference type="PROSITE" id="PS01035">
    <property type="entry name" value="PTS_EIIB_TYPE_1_CYS"/>
    <property type="match status" value="1"/>
</dbReference>
<dbReference type="Pfam" id="PF02378">
    <property type="entry name" value="PTS_EIIC"/>
    <property type="match status" value="1"/>
</dbReference>
<dbReference type="EMBL" id="ACBY02000025">
    <property type="protein sequence ID" value="EFB75520.1"/>
    <property type="molecule type" value="Genomic_DNA"/>
</dbReference>
<dbReference type="GO" id="GO:0009401">
    <property type="term" value="P:phosphoenolpyruvate-dependent sugar phosphotransferase system"/>
    <property type="evidence" value="ECO:0007669"/>
    <property type="project" value="UniProtKB-KW"/>
</dbReference>
<dbReference type="InterPro" id="IPR018113">
    <property type="entry name" value="PTrfase_EIIB_Cys"/>
</dbReference>
<dbReference type="GO" id="GO:0005886">
    <property type="term" value="C:plasma membrane"/>
    <property type="evidence" value="ECO:0007669"/>
    <property type="project" value="UniProtKB-SubCell"/>
</dbReference>
<dbReference type="Pfam" id="PF00367">
    <property type="entry name" value="PTS_EIIB"/>
    <property type="match status" value="1"/>
</dbReference>
<dbReference type="SUPFAM" id="SSF55604">
    <property type="entry name" value="Glucose permease domain IIB"/>
    <property type="match status" value="2"/>
</dbReference>
<evidence type="ECO:0000256" key="10">
    <source>
        <dbReference type="ARBA" id="ARBA00023136"/>
    </source>
</evidence>
<dbReference type="Proteomes" id="UP000003438">
    <property type="component" value="Unassembled WGS sequence"/>
</dbReference>
<dbReference type="GO" id="GO:0016301">
    <property type="term" value="F:kinase activity"/>
    <property type="evidence" value="ECO:0007669"/>
    <property type="project" value="UniProtKB-KW"/>
</dbReference>
<keyword evidence="5" id="KW-0808">Transferase</keyword>
<feature type="domain" description="PTS EIIB type-1" evidence="13">
    <location>
        <begin position="126"/>
        <end position="208"/>
    </location>
</feature>
<evidence type="ECO:0000256" key="2">
    <source>
        <dbReference type="ARBA" id="ARBA00022448"/>
    </source>
</evidence>
<dbReference type="AlphaFoldDB" id="D1PP24"/>
<keyword evidence="16" id="KW-1185">Reference proteome</keyword>
<dbReference type="GO" id="GO:0015771">
    <property type="term" value="P:trehalose transport"/>
    <property type="evidence" value="ECO:0007669"/>
    <property type="project" value="TreeGrafter"/>
</dbReference>
<evidence type="ECO:0000259" key="14">
    <source>
        <dbReference type="PROSITE" id="PS51103"/>
    </source>
</evidence>
<proteinExistence type="predicted"/>
<evidence type="ECO:0000256" key="8">
    <source>
        <dbReference type="ARBA" id="ARBA00022777"/>
    </source>
</evidence>
<evidence type="ECO:0000256" key="7">
    <source>
        <dbReference type="ARBA" id="ARBA00022692"/>
    </source>
</evidence>
<dbReference type="HOGENOM" id="CLU_012312_2_0_9"/>
<gene>
    <name evidence="15" type="ORF">SUBVAR_06138</name>
</gene>
<comment type="subcellular location">
    <subcellularLocation>
        <location evidence="1">Cell membrane</location>
        <topology evidence="1">Multi-pass membrane protein</topology>
    </subcellularLocation>
</comment>
<evidence type="ECO:0000313" key="15">
    <source>
        <dbReference type="EMBL" id="EFB75520.1"/>
    </source>
</evidence>
<feature type="active site" description="Phosphocysteine intermediate; for EIIB activity" evidence="11">
    <location>
        <position position="148"/>
    </location>
</feature>
<feature type="transmembrane region" description="Helical" evidence="12">
    <location>
        <begin position="515"/>
        <end position="538"/>
    </location>
</feature>
<evidence type="ECO:0000259" key="13">
    <source>
        <dbReference type="PROSITE" id="PS51098"/>
    </source>
</evidence>
<evidence type="ECO:0000313" key="16">
    <source>
        <dbReference type="Proteomes" id="UP000003438"/>
    </source>
</evidence>
<dbReference type="InterPro" id="IPR036878">
    <property type="entry name" value="Glu_permease_IIB"/>
</dbReference>
<keyword evidence="8" id="KW-0418">Kinase</keyword>
<evidence type="ECO:0000256" key="9">
    <source>
        <dbReference type="ARBA" id="ARBA00022989"/>
    </source>
</evidence>
<evidence type="ECO:0000256" key="3">
    <source>
        <dbReference type="ARBA" id="ARBA00022475"/>
    </source>
</evidence>
<keyword evidence="3" id="KW-1003">Cell membrane</keyword>
<feature type="transmembrane region" description="Helical" evidence="12">
    <location>
        <begin position="374"/>
        <end position="395"/>
    </location>
</feature>
<feature type="transmembrane region" description="Helical" evidence="12">
    <location>
        <begin position="428"/>
        <end position="446"/>
    </location>
</feature>
<feature type="transmembrane region" description="Helical" evidence="12">
    <location>
        <begin position="558"/>
        <end position="583"/>
    </location>
</feature>
<protein>
    <submittedName>
        <fullName evidence="15">Phosphotransferase system, EIIC</fullName>
    </submittedName>
</protein>
<accession>D1PP24</accession>
<dbReference type="InterPro" id="IPR003352">
    <property type="entry name" value="PTS_EIIC"/>
</dbReference>
<evidence type="ECO:0000256" key="12">
    <source>
        <dbReference type="SAM" id="Phobius"/>
    </source>
</evidence>
<dbReference type="PROSITE" id="PS51103">
    <property type="entry name" value="PTS_EIIC_TYPE_1"/>
    <property type="match status" value="1"/>
</dbReference>
<dbReference type="GO" id="GO:0090589">
    <property type="term" value="F:protein-phosphocysteine-trehalose phosphotransferase system transporter activity"/>
    <property type="evidence" value="ECO:0007669"/>
    <property type="project" value="TreeGrafter"/>
</dbReference>
<feature type="domain" description="PTS EIIC type-1" evidence="14">
    <location>
        <begin position="237"/>
        <end position="590"/>
    </location>
</feature>
<dbReference type="eggNOG" id="COG1263">
    <property type="taxonomic scope" value="Bacteria"/>
</dbReference>
<dbReference type="PROSITE" id="PS51098">
    <property type="entry name" value="PTS_EIIB_TYPE_1"/>
    <property type="match status" value="1"/>
</dbReference>
<keyword evidence="7 12" id="KW-0812">Transmembrane</keyword>
<keyword evidence="10 12" id="KW-0472">Membrane</keyword>
<feature type="transmembrane region" description="Helical" evidence="12">
    <location>
        <begin position="458"/>
        <end position="477"/>
    </location>
</feature>
<name>D1PP24_9FIRM</name>
<reference evidence="15" key="1">
    <citation type="submission" date="2009-12" db="EMBL/GenBank/DDBJ databases">
        <authorList>
            <person name="Weinstock G."/>
            <person name="Sodergren E."/>
            <person name="Clifton S."/>
            <person name="Fulton L."/>
            <person name="Fulton B."/>
            <person name="Courtney L."/>
            <person name="Fronick C."/>
            <person name="Harrison M."/>
            <person name="Strong C."/>
            <person name="Farmer C."/>
            <person name="Delahaunty K."/>
            <person name="Markovic C."/>
            <person name="Hall O."/>
            <person name="Minx P."/>
            <person name="Tomlinson C."/>
            <person name="Mitreva M."/>
            <person name="Nelson J."/>
            <person name="Hou S."/>
            <person name="Wollam A."/>
            <person name="Pepin K.H."/>
            <person name="Johnson M."/>
            <person name="Bhonagiri V."/>
            <person name="Nash W.E."/>
            <person name="Warren W."/>
            <person name="Chinwalla A."/>
            <person name="Mardis E.R."/>
            <person name="Wilson R.K."/>
        </authorList>
    </citation>
    <scope>NUCLEOTIDE SEQUENCE [LARGE SCALE GENOMIC DNA]</scope>
    <source>
        <strain evidence="15">DSM 15176</strain>
    </source>
</reference>
<keyword evidence="4" id="KW-0762">Sugar transport</keyword>
<evidence type="ECO:0000256" key="4">
    <source>
        <dbReference type="ARBA" id="ARBA00022597"/>
    </source>
</evidence>
<dbReference type="CDD" id="cd00212">
    <property type="entry name" value="PTS_IIB_glc"/>
    <property type="match status" value="1"/>
</dbReference>
<dbReference type="PANTHER" id="PTHR30175">
    <property type="entry name" value="PHOSPHOTRANSFERASE SYSTEM TRANSPORT PROTEIN"/>
    <property type="match status" value="1"/>
</dbReference>
<feature type="transmembrane region" description="Helical" evidence="12">
    <location>
        <begin position="307"/>
        <end position="325"/>
    </location>
</feature>
<evidence type="ECO:0000256" key="6">
    <source>
        <dbReference type="ARBA" id="ARBA00022683"/>
    </source>
</evidence>
<dbReference type="FunFam" id="3.30.1360.60:FF:000001">
    <property type="entry name" value="PTS system glucose-specific IIBC component PtsG"/>
    <property type="match status" value="1"/>
</dbReference>
<dbReference type="InterPro" id="IPR013013">
    <property type="entry name" value="PTS_EIIC_1"/>
</dbReference>
<dbReference type="InterPro" id="IPR001996">
    <property type="entry name" value="PTS_IIB_1"/>
</dbReference>
<dbReference type="GO" id="GO:0008982">
    <property type="term" value="F:protein-N(PI)-phosphohistidine-sugar phosphotransferase activity"/>
    <property type="evidence" value="ECO:0007669"/>
    <property type="project" value="InterPro"/>
</dbReference>